<proteinExistence type="predicted"/>
<dbReference type="GO" id="GO:0051082">
    <property type="term" value="F:unfolded protein binding"/>
    <property type="evidence" value="ECO:0007669"/>
    <property type="project" value="InterPro"/>
</dbReference>
<dbReference type="PROSITE" id="PS51188">
    <property type="entry name" value="ZF_CR"/>
    <property type="match status" value="1"/>
</dbReference>
<feature type="zinc finger region" description="CR-type" evidence="1">
    <location>
        <begin position="7"/>
        <end position="79"/>
    </location>
</feature>
<sequence length="85" mass="9204">MAEAKAEPKKKQKVPGEVKCSYCDGTGKHQDQTCVVCGGSGKVEVVDMTQKCQWCKGRGYLMKGIPCTVCGGTGFTRPVSKQRLF</sequence>
<evidence type="ECO:0000313" key="4">
    <source>
        <dbReference type="Proteomes" id="UP000218615"/>
    </source>
</evidence>
<dbReference type="RefSeq" id="WP_096206224.1">
    <property type="nucleotide sequence ID" value="NZ_FZMP01000185.1"/>
</dbReference>
<dbReference type="GO" id="GO:0008270">
    <property type="term" value="F:zinc ion binding"/>
    <property type="evidence" value="ECO:0007669"/>
    <property type="project" value="UniProtKB-KW"/>
</dbReference>
<keyword evidence="4" id="KW-1185">Reference proteome</keyword>
<dbReference type="AlphaFoldDB" id="A0A284VQK5"/>
<keyword evidence="1" id="KW-0863">Zinc-finger</keyword>
<name>A0A284VQK5_9EURY</name>
<protein>
    <recommendedName>
        <fullName evidence="2">CR-type domain-containing protein</fullName>
    </recommendedName>
</protein>
<evidence type="ECO:0000256" key="1">
    <source>
        <dbReference type="PROSITE-ProRule" id="PRU00546"/>
    </source>
</evidence>
<dbReference type="OrthoDB" id="144932at2157"/>
<evidence type="ECO:0000313" key="3">
    <source>
        <dbReference type="EMBL" id="SNQ61552.1"/>
    </source>
</evidence>
<keyword evidence="1" id="KW-0862">Zinc</keyword>
<dbReference type="InterPro" id="IPR036410">
    <property type="entry name" value="HSP_DnaJ_Cys-rich_dom_sf"/>
</dbReference>
<dbReference type="Gene3D" id="6.20.20.10">
    <property type="match status" value="2"/>
</dbReference>
<dbReference type="Proteomes" id="UP000218615">
    <property type="component" value="Unassembled WGS sequence"/>
</dbReference>
<gene>
    <name evidence="3" type="ORF">MNV_40020</name>
</gene>
<organism evidence="3 4">
    <name type="scientific">Candidatus Methanoperedens nitratireducens</name>
    <dbReference type="NCBI Taxonomy" id="1392998"/>
    <lineage>
        <taxon>Archaea</taxon>
        <taxon>Methanobacteriati</taxon>
        <taxon>Methanobacteriota</taxon>
        <taxon>Stenosarchaea group</taxon>
        <taxon>Methanomicrobia</taxon>
        <taxon>Methanosarcinales</taxon>
        <taxon>ANME-2 cluster</taxon>
        <taxon>Candidatus Methanoperedentaceae</taxon>
        <taxon>Candidatus Methanoperedens</taxon>
    </lineage>
</organism>
<evidence type="ECO:0000259" key="2">
    <source>
        <dbReference type="PROSITE" id="PS51188"/>
    </source>
</evidence>
<reference evidence="4" key="1">
    <citation type="submission" date="2017-06" db="EMBL/GenBank/DDBJ databases">
        <authorList>
            <person name="Cremers G."/>
        </authorList>
    </citation>
    <scope>NUCLEOTIDE SEQUENCE [LARGE SCALE GENOMIC DNA]</scope>
</reference>
<dbReference type="SUPFAM" id="SSF57938">
    <property type="entry name" value="DnaJ/Hsp40 cysteine-rich domain"/>
    <property type="match status" value="1"/>
</dbReference>
<dbReference type="EMBL" id="FZMP01000185">
    <property type="protein sequence ID" value="SNQ61552.1"/>
    <property type="molecule type" value="Genomic_DNA"/>
</dbReference>
<accession>A0A284VQK5</accession>
<keyword evidence="1" id="KW-0479">Metal-binding</keyword>
<feature type="domain" description="CR-type" evidence="2">
    <location>
        <begin position="7"/>
        <end position="79"/>
    </location>
</feature>
<dbReference type="GO" id="GO:0031072">
    <property type="term" value="F:heat shock protein binding"/>
    <property type="evidence" value="ECO:0007669"/>
    <property type="project" value="InterPro"/>
</dbReference>
<dbReference type="InterPro" id="IPR001305">
    <property type="entry name" value="HSP_DnaJ_Cys-rich_dom"/>
</dbReference>